<keyword evidence="1" id="KW-0732">Signal</keyword>
<feature type="signal peptide" evidence="1">
    <location>
        <begin position="1"/>
        <end position="37"/>
    </location>
</feature>
<evidence type="ECO:0000256" key="1">
    <source>
        <dbReference type="SAM" id="SignalP"/>
    </source>
</evidence>
<proteinExistence type="predicted"/>
<reference evidence="2" key="1">
    <citation type="submission" date="2023-05" db="EMBL/GenBank/DDBJ databases">
        <title>Comparative genomics of Bacillaceae isolates and their secondary metabolite potential.</title>
        <authorList>
            <person name="Song L."/>
            <person name="Nielsen L.J."/>
            <person name="Mohite O."/>
            <person name="Xu X."/>
            <person name="Weber T."/>
            <person name="Kovacs A.T."/>
        </authorList>
    </citation>
    <scope>NUCLEOTIDE SEQUENCE</scope>
    <source>
        <strain evidence="2">B2_4</strain>
    </source>
</reference>
<name>A0AA95I738_9BACL</name>
<sequence>MKRTLIFKAIWKRFLLTSLAALVLASCAIITPASVSASPDSDYQVEIIESESSGFTHPGVGVTKSILENMRTQVLAKKEPWYSYYQAMTVSSAASKTVASSHDHSDLVSDGSGSVCVF</sequence>
<evidence type="ECO:0000313" key="3">
    <source>
        <dbReference type="Proteomes" id="UP001177943"/>
    </source>
</evidence>
<evidence type="ECO:0000313" key="2">
    <source>
        <dbReference type="EMBL" id="WHX47822.1"/>
    </source>
</evidence>
<dbReference type="PROSITE" id="PS51257">
    <property type="entry name" value="PROKAR_LIPOPROTEIN"/>
    <property type="match status" value="1"/>
</dbReference>
<dbReference type="RefSeq" id="WP_283925312.1">
    <property type="nucleotide sequence ID" value="NZ_CP126084.1"/>
</dbReference>
<dbReference type="Proteomes" id="UP001177943">
    <property type="component" value="Chromosome"/>
</dbReference>
<protein>
    <submittedName>
        <fullName evidence="2">Uncharacterized protein</fullName>
    </submittedName>
</protein>
<accession>A0AA95I738</accession>
<dbReference type="EMBL" id="CP126084">
    <property type="protein sequence ID" value="WHX47822.1"/>
    <property type="molecule type" value="Genomic_DNA"/>
</dbReference>
<dbReference type="KEGG" id="pwn:QNH46_16955"/>
<organism evidence="2 3">
    <name type="scientific">Paenibacillus woosongensis</name>
    <dbReference type="NCBI Taxonomy" id="307580"/>
    <lineage>
        <taxon>Bacteria</taxon>
        <taxon>Bacillati</taxon>
        <taxon>Bacillota</taxon>
        <taxon>Bacilli</taxon>
        <taxon>Bacillales</taxon>
        <taxon>Paenibacillaceae</taxon>
        <taxon>Paenibacillus</taxon>
    </lineage>
</organism>
<dbReference type="AlphaFoldDB" id="A0AA95I738"/>
<feature type="chain" id="PRO_5041655350" evidence="1">
    <location>
        <begin position="38"/>
        <end position="118"/>
    </location>
</feature>
<gene>
    <name evidence="2" type="ORF">QNH46_16955</name>
</gene>